<dbReference type="SMART" id="SM00849">
    <property type="entry name" value="Lactamase_B"/>
    <property type="match status" value="1"/>
</dbReference>
<dbReference type="InterPro" id="IPR001018">
    <property type="entry name" value="Beta-lactamase_class-B_CS"/>
</dbReference>
<comment type="cofactor">
    <cofactor evidence="1">
        <name>Zn(2+)</name>
        <dbReference type="ChEBI" id="CHEBI:29105"/>
    </cofactor>
</comment>
<dbReference type="SUPFAM" id="SSF56281">
    <property type="entry name" value="Metallo-hydrolase/oxidoreductase"/>
    <property type="match status" value="1"/>
</dbReference>
<proteinExistence type="predicted"/>
<keyword evidence="6" id="KW-0540">Nuclease</keyword>
<evidence type="ECO:0000313" key="6">
    <source>
        <dbReference type="EMBL" id="SMO44923.1"/>
    </source>
</evidence>
<keyword evidence="7" id="KW-1185">Reference proteome</keyword>
<evidence type="ECO:0000259" key="5">
    <source>
        <dbReference type="SMART" id="SM00849"/>
    </source>
</evidence>
<name>A0A521BCW1_9RHOB</name>
<dbReference type="Gene3D" id="3.40.50.10890">
    <property type="match status" value="1"/>
</dbReference>
<dbReference type="Pfam" id="PF00753">
    <property type="entry name" value="Lactamase_B"/>
    <property type="match status" value="1"/>
</dbReference>
<dbReference type="InterPro" id="IPR001279">
    <property type="entry name" value="Metallo-B-lactamas"/>
</dbReference>
<dbReference type="GO" id="GO:0004527">
    <property type="term" value="F:exonuclease activity"/>
    <property type="evidence" value="ECO:0007669"/>
    <property type="project" value="UniProtKB-KW"/>
</dbReference>
<dbReference type="PANTHER" id="PTHR11203">
    <property type="entry name" value="CLEAVAGE AND POLYADENYLATION SPECIFICITY FACTOR FAMILY MEMBER"/>
    <property type="match status" value="1"/>
</dbReference>
<dbReference type="GO" id="GO:0008270">
    <property type="term" value="F:zinc ion binding"/>
    <property type="evidence" value="ECO:0007669"/>
    <property type="project" value="InterPro"/>
</dbReference>
<dbReference type="GO" id="GO:0004521">
    <property type="term" value="F:RNA endonuclease activity"/>
    <property type="evidence" value="ECO:0007669"/>
    <property type="project" value="TreeGrafter"/>
</dbReference>
<protein>
    <submittedName>
        <fullName evidence="6">RNA processing exonuclease, beta-lactamase fold, Cft2 family</fullName>
    </submittedName>
</protein>
<dbReference type="Gene3D" id="3.60.15.10">
    <property type="entry name" value="Ribonuclease Z/Hydroxyacylglutathione hydrolase-like"/>
    <property type="match status" value="2"/>
</dbReference>
<evidence type="ECO:0000256" key="2">
    <source>
        <dbReference type="ARBA" id="ARBA00022723"/>
    </source>
</evidence>
<dbReference type="AlphaFoldDB" id="A0A521BCW1"/>
<keyword evidence="4" id="KW-0862">Zinc</keyword>
<dbReference type="GO" id="GO:0017001">
    <property type="term" value="P:antibiotic catabolic process"/>
    <property type="evidence" value="ECO:0007669"/>
    <property type="project" value="InterPro"/>
</dbReference>
<keyword evidence="6" id="KW-0269">Exonuclease</keyword>
<feature type="domain" description="Metallo-beta-lactamase" evidence="5">
    <location>
        <begin position="14"/>
        <end position="189"/>
    </location>
</feature>
<dbReference type="InterPro" id="IPR036866">
    <property type="entry name" value="RibonucZ/Hydroxyglut_hydro"/>
</dbReference>
<organism evidence="6 7">
    <name type="scientific">Paracoccus laeviglucosivorans</name>
    <dbReference type="NCBI Taxonomy" id="1197861"/>
    <lineage>
        <taxon>Bacteria</taxon>
        <taxon>Pseudomonadati</taxon>
        <taxon>Pseudomonadota</taxon>
        <taxon>Alphaproteobacteria</taxon>
        <taxon>Rhodobacterales</taxon>
        <taxon>Paracoccaceae</taxon>
        <taxon>Paracoccus</taxon>
    </lineage>
</organism>
<dbReference type="EMBL" id="FXTK01000002">
    <property type="protein sequence ID" value="SMO44923.1"/>
    <property type="molecule type" value="Genomic_DNA"/>
</dbReference>
<dbReference type="PANTHER" id="PTHR11203:SF37">
    <property type="entry name" value="INTEGRATOR COMPLEX SUBUNIT 11"/>
    <property type="match status" value="1"/>
</dbReference>
<accession>A0A521BCW1</accession>
<dbReference type="InterPro" id="IPR050698">
    <property type="entry name" value="MBL"/>
</dbReference>
<evidence type="ECO:0000256" key="1">
    <source>
        <dbReference type="ARBA" id="ARBA00001947"/>
    </source>
</evidence>
<keyword evidence="2" id="KW-0479">Metal-binding</keyword>
<dbReference type="OrthoDB" id="9803916at2"/>
<evidence type="ECO:0000256" key="3">
    <source>
        <dbReference type="ARBA" id="ARBA00022801"/>
    </source>
</evidence>
<reference evidence="6 7" key="1">
    <citation type="submission" date="2017-05" db="EMBL/GenBank/DDBJ databases">
        <authorList>
            <person name="Varghese N."/>
            <person name="Submissions S."/>
        </authorList>
    </citation>
    <scope>NUCLEOTIDE SEQUENCE [LARGE SCALE GENOMIC DNA]</scope>
    <source>
        <strain evidence="6 7">DSM 100094</strain>
    </source>
</reference>
<dbReference type="RefSeq" id="WP_142661767.1">
    <property type="nucleotide sequence ID" value="NZ_FXTK01000002.1"/>
</dbReference>
<evidence type="ECO:0000256" key="4">
    <source>
        <dbReference type="ARBA" id="ARBA00022833"/>
    </source>
</evidence>
<dbReference type="PROSITE" id="PS00743">
    <property type="entry name" value="BETA_LACTAMASE_B_1"/>
    <property type="match status" value="1"/>
</dbReference>
<evidence type="ECO:0000313" key="7">
    <source>
        <dbReference type="Proteomes" id="UP000319014"/>
    </source>
</evidence>
<gene>
    <name evidence="6" type="ORF">SAMN06265221_102230</name>
</gene>
<dbReference type="Proteomes" id="UP000319014">
    <property type="component" value="Unassembled WGS sequence"/>
</dbReference>
<sequence>MPELRTISGVGVKGPACFLLRMGGRNLLLDLGKGPDDAALPDISDLPPIDAILFSHGHADHTGGLDLWQRLGRPPLFATAPTIALTQEAALQTATPLEGLRDVMGLPFDMGPAGHAPGAVWMRLGGSEGLLYTGDYSAESTLFAVSDPLPAKAMILDAAYGVADVALDEQARQIADSIAFDVLFPCPAGGRGLELAAYFLDRGLPVALCPSHRDVAQKLIAHGTWLTDPDMPQRLLDRTEVLTETSPLSGIMIAAGPNAERGVAKAMAGRIATEGRGEIVFTGHLARGAPSHDLIAQGHARFMRWNVHPTLSGQQALVNAVGPRQMLAAFCAPEKLAELQAATDWPIAQGQEMRW</sequence>
<dbReference type="GO" id="GO:0008800">
    <property type="term" value="F:beta-lactamase activity"/>
    <property type="evidence" value="ECO:0007669"/>
    <property type="project" value="InterPro"/>
</dbReference>
<keyword evidence="3" id="KW-0378">Hydrolase</keyword>